<dbReference type="Gene3D" id="3.20.20.80">
    <property type="entry name" value="Glycosidases"/>
    <property type="match status" value="1"/>
</dbReference>
<evidence type="ECO:0000313" key="3">
    <source>
        <dbReference type="Proteomes" id="UP000318081"/>
    </source>
</evidence>
<dbReference type="EMBL" id="CP036432">
    <property type="protein sequence ID" value="QDV84312.1"/>
    <property type="molecule type" value="Genomic_DNA"/>
</dbReference>
<name>A0ABX5XRD4_9BACT</name>
<keyword evidence="3" id="KW-1185">Reference proteome</keyword>
<accession>A0ABX5XRD4</accession>
<dbReference type="Pfam" id="PF18989">
    <property type="entry name" value="DUF5722"/>
    <property type="match status" value="1"/>
</dbReference>
<evidence type="ECO:0000259" key="1">
    <source>
        <dbReference type="Pfam" id="PF18989"/>
    </source>
</evidence>
<protein>
    <recommendedName>
        <fullName evidence="1">DUF5722 domain-containing protein</fullName>
    </recommendedName>
</protein>
<dbReference type="InterPro" id="IPR017853">
    <property type="entry name" value="GH"/>
</dbReference>
<gene>
    <name evidence="2" type="ORF">TBK1r_32570</name>
</gene>
<dbReference type="SUPFAM" id="SSF51445">
    <property type="entry name" value="(Trans)glycosidases"/>
    <property type="match status" value="1"/>
</dbReference>
<dbReference type="Proteomes" id="UP000318081">
    <property type="component" value="Chromosome"/>
</dbReference>
<organism evidence="2 3">
    <name type="scientific">Stieleria magnilauensis</name>
    <dbReference type="NCBI Taxonomy" id="2527963"/>
    <lineage>
        <taxon>Bacteria</taxon>
        <taxon>Pseudomonadati</taxon>
        <taxon>Planctomycetota</taxon>
        <taxon>Planctomycetia</taxon>
        <taxon>Pirellulales</taxon>
        <taxon>Pirellulaceae</taxon>
        <taxon>Stieleria</taxon>
    </lineage>
</organism>
<feature type="domain" description="DUF5722" evidence="1">
    <location>
        <begin position="338"/>
        <end position="722"/>
    </location>
</feature>
<sequence>MIGPTVSSLLPLISMFRHFVWMYWLVISPLFLCHCLADEGGRIETGASTIADEYPLDWSGVGDQANQLRVSQRDGVVSFVALGNDPYFRFELPRLPATERDWILELEYFCPDGIRGIQWRSGRGIHRPAATALPSMPSAEGWTKYSFSLNALAPDVIGSDAEVPVRIDWGSRSGVQLQVRGVVVRPMNDVELRQRDEAAQRQLQKTALAERINDYRSRHWPAKTDSIDFDGERIQVAGTLSPSTVVRSAFLIARHPDSVSADPPTTAELSQRWPVTIDQDGRRWTARIDSPVGSSWLDAGVRFQLFQQTDNATTSTPTPISAARYRDLNPDAAVPPAKTLSAAKGLTCITSRFSPDQLRALGIQHASVNIVVSGLVSETARPGWEPFDIKGRTWWSNQSRLRQQDRDIRTATDAGAVVAGILLIPTSSRGRSPIAHPESTDAGTYAMPNLTDSQAVARYVAALHLLGQRYSGLHPEHGRVDHWIVHNEVDYGWQWTNMGEQPLEIFLDHYVRSIRLVDAATRPFNPHARAFISLTHRWNTTDNQHWKTYAPKAMLERLIQDSRLEGDFPWGVAYHPYPQSLWKADFWNDTQVSDDLETRLITIKNLQVLDRFMHLPTSRTVDGSVRPVICSEQGFHADEDDPKQLRTQAAALLLTWKKLRQCPSIIAFDYHRPSDHPDEGGLRLGLRGLPSQANPLGAEKPAWDVFSAIGTDREAEMIRRYQSEWEGDVGE</sequence>
<reference evidence="2 3" key="1">
    <citation type="submission" date="2019-02" db="EMBL/GenBank/DDBJ databases">
        <title>Deep-cultivation of Planctomycetes and their phenomic and genomic characterization uncovers novel biology.</title>
        <authorList>
            <person name="Wiegand S."/>
            <person name="Jogler M."/>
            <person name="Boedeker C."/>
            <person name="Pinto D."/>
            <person name="Vollmers J."/>
            <person name="Rivas-Marin E."/>
            <person name="Kohn T."/>
            <person name="Peeters S.H."/>
            <person name="Heuer A."/>
            <person name="Rast P."/>
            <person name="Oberbeckmann S."/>
            <person name="Bunk B."/>
            <person name="Jeske O."/>
            <person name="Meyerdierks A."/>
            <person name="Storesund J.E."/>
            <person name="Kallscheuer N."/>
            <person name="Luecker S."/>
            <person name="Lage O.M."/>
            <person name="Pohl T."/>
            <person name="Merkel B.J."/>
            <person name="Hornburger P."/>
            <person name="Mueller R.-W."/>
            <person name="Bruemmer F."/>
            <person name="Labrenz M."/>
            <person name="Spormann A.M."/>
            <person name="Op den Camp H."/>
            <person name="Overmann J."/>
            <person name="Amann R."/>
            <person name="Jetten M.S.M."/>
            <person name="Mascher T."/>
            <person name="Medema M.H."/>
            <person name="Devos D.P."/>
            <person name="Kaster A.-K."/>
            <person name="Ovreas L."/>
            <person name="Rohde M."/>
            <person name="Galperin M.Y."/>
            <person name="Jogler C."/>
        </authorList>
    </citation>
    <scope>NUCLEOTIDE SEQUENCE [LARGE SCALE GENOMIC DNA]</scope>
    <source>
        <strain evidence="2 3">TBK1r</strain>
    </source>
</reference>
<evidence type="ECO:0000313" key="2">
    <source>
        <dbReference type="EMBL" id="QDV84312.1"/>
    </source>
</evidence>
<proteinExistence type="predicted"/>
<dbReference type="InterPro" id="IPR043780">
    <property type="entry name" value="DUF5722"/>
</dbReference>